<gene>
    <name evidence="1" type="ORF">MANES_02G203175v8</name>
</gene>
<comment type="caution">
    <text evidence="1">The sequence shown here is derived from an EMBL/GenBank/DDBJ whole genome shotgun (WGS) entry which is preliminary data.</text>
</comment>
<evidence type="ECO:0000313" key="2">
    <source>
        <dbReference type="Proteomes" id="UP000091857"/>
    </source>
</evidence>
<protein>
    <submittedName>
        <fullName evidence="1">Uncharacterized protein</fullName>
    </submittedName>
</protein>
<organism evidence="1 2">
    <name type="scientific">Manihot esculenta</name>
    <name type="common">Cassava</name>
    <name type="synonym">Jatropha manihot</name>
    <dbReference type="NCBI Taxonomy" id="3983"/>
    <lineage>
        <taxon>Eukaryota</taxon>
        <taxon>Viridiplantae</taxon>
        <taxon>Streptophyta</taxon>
        <taxon>Embryophyta</taxon>
        <taxon>Tracheophyta</taxon>
        <taxon>Spermatophyta</taxon>
        <taxon>Magnoliopsida</taxon>
        <taxon>eudicotyledons</taxon>
        <taxon>Gunneridae</taxon>
        <taxon>Pentapetalae</taxon>
        <taxon>rosids</taxon>
        <taxon>fabids</taxon>
        <taxon>Malpighiales</taxon>
        <taxon>Euphorbiaceae</taxon>
        <taxon>Crotonoideae</taxon>
        <taxon>Manihoteae</taxon>
        <taxon>Manihot</taxon>
    </lineage>
</organism>
<accession>A0ACB7I758</accession>
<proteinExistence type="predicted"/>
<sequence>MIENEEVDNYSAEITGWTGTEAEEEEYHLEKKPSPEDEKVDQKLRKLREQLLAELGKKDQSQTSLPIFFPFSKWVQQETVPKKFMMPSMAAYDGTGNSREHVMNYKTFMELQTLLDALMCKVFPMTLLGPARAWFNSLEAGSIRSFGDLAIRFINRFIAGVPAERKTSYLETVRQREGEYLREYVAHFNTEALQIPDLDEGRAVEAMQKGTTSAEFFGSLSRKPPTSLAELMQRAEKYIRQDDALVTSRFAKRMTGKEKASEEKRSERHEKKHGKRLEPYKQAWERRDQRPPPPRVLEPRLPPPWVPEKPTPLNASRAEVLMAVQDKEFLQWPKPMKSEADQRNPDKYCQYHRTHGHDTNNCFQLIAEIERLIKRGHLKNFVKKSEGQKPQSSSAVQMPRRTGAGPVNDGSSGTINMIVGGTGGRMGRRGKKRNREGESSSTEVMQIVDHSPLTITFSSEDAQGIQMPHDDALVIEAVIHNYRVKKVLVDDGSKVNLLPYRVFQQMGIPDEQLVRDQAPIKGIGGVPVLVEGKVKLALTLGEAPRTRTHHEVFLVVKLPLSYNVILGRPALFNFEAVTSIRYLALKFPTEEGVGIVRGSQEEARAVYLATVAEPSSTGKTLDPEVLEVRDEKTEARTESMGELEIFPLSEAEEEKVFSLNADLTEEQKA</sequence>
<reference evidence="2" key="1">
    <citation type="journal article" date="2016" name="Nat. Biotechnol.">
        <title>Sequencing wild and cultivated cassava and related species reveals extensive interspecific hybridization and genetic diversity.</title>
        <authorList>
            <person name="Bredeson J.V."/>
            <person name="Lyons J.B."/>
            <person name="Prochnik S.E."/>
            <person name="Wu G.A."/>
            <person name="Ha C.M."/>
            <person name="Edsinger-Gonzales E."/>
            <person name="Grimwood J."/>
            <person name="Schmutz J."/>
            <person name="Rabbi I.Y."/>
            <person name="Egesi C."/>
            <person name="Nauluvula P."/>
            <person name="Lebot V."/>
            <person name="Ndunguru J."/>
            <person name="Mkamilo G."/>
            <person name="Bart R.S."/>
            <person name="Setter T.L."/>
            <person name="Gleadow R.M."/>
            <person name="Kulakow P."/>
            <person name="Ferguson M.E."/>
            <person name="Rounsley S."/>
            <person name="Rokhsar D.S."/>
        </authorList>
    </citation>
    <scope>NUCLEOTIDE SEQUENCE [LARGE SCALE GENOMIC DNA]</scope>
    <source>
        <strain evidence="2">cv. AM560-2</strain>
    </source>
</reference>
<keyword evidence="2" id="KW-1185">Reference proteome</keyword>
<evidence type="ECO:0000313" key="1">
    <source>
        <dbReference type="EMBL" id="KAG8660874.1"/>
    </source>
</evidence>
<name>A0ACB7I758_MANES</name>
<dbReference type="EMBL" id="CM004388">
    <property type="protein sequence ID" value="KAG8660874.1"/>
    <property type="molecule type" value="Genomic_DNA"/>
</dbReference>
<dbReference type="Proteomes" id="UP000091857">
    <property type="component" value="Chromosome 2"/>
</dbReference>